<evidence type="ECO:0000256" key="6">
    <source>
        <dbReference type="ARBA" id="ARBA00023316"/>
    </source>
</evidence>
<dbReference type="InterPro" id="IPR018044">
    <property type="entry name" value="Peptidase_S11"/>
</dbReference>
<comment type="similarity">
    <text evidence="1 7">Belongs to the peptidase S11 family.</text>
</comment>
<organism evidence="9 10">
    <name type="scientific">Paenibacillus xanthanilyticus</name>
    <dbReference type="NCBI Taxonomy" id="1783531"/>
    <lineage>
        <taxon>Bacteria</taxon>
        <taxon>Bacillati</taxon>
        <taxon>Bacillota</taxon>
        <taxon>Bacilli</taxon>
        <taxon>Bacillales</taxon>
        <taxon>Paenibacillaceae</taxon>
        <taxon>Paenibacillus</taxon>
    </lineage>
</organism>
<keyword evidence="3 9" id="KW-0378">Hydrolase</keyword>
<dbReference type="GO" id="GO:0016787">
    <property type="term" value="F:hydrolase activity"/>
    <property type="evidence" value="ECO:0007669"/>
    <property type="project" value="UniProtKB-KW"/>
</dbReference>
<comment type="caution">
    <text evidence="9">The sequence shown here is derived from an EMBL/GenBank/DDBJ whole genome shotgun (WGS) entry which is preliminary data.</text>
</comment>
<evidence type="ECO:0000256" key="2">
    <source>
        <dbReference type="ARBA" id="ARBA00022729"/>
    </source>
</evidence>
<evidence type="ECO:0000313" key="9">
    <source>
        <dbReference type="EMBL" id="MFC4103773.1"/>
    </source>
</evidence>
<sequence>MRQFIPRPWITAMLALVIACAGMPLLPAAKAAAAPPIYTNAQATSLIDVESGRILYSEDGDKPMLIASLTKIMTAIVAIEHGKLTDKVKTSKRAAGKEGSSIYLKLGEELTLEEMLYGLMLRSGNDAATAIAEHVGGSEEGFVYLMNEKAKMIGLKNSQFMNPSGLDQKGHYSTANDLAKLTAYAMHNPVFKEIVKTKGKLASGRDYKWMNKNKMLNMYEGADGVKTGYTKAALRCLVSSATRDSQQLAAVTLSDRSDWVDHKRLLDWGFANFPLDEVVHKGQPIAGHPLVAGRTFRYPFGKGERAQLTNKLVLVNPMTMDYTLGERGHIEWYLGAKKIAETPVYDPDGPRIDLPEKPAWSTAERTARLNEPWAYVFASSIKQVLKVLFGGKEAI</sequence>
<dbReference type="Pfam" id="PF00768">
    <property type="entry name" value="Peptidase_S11"/>
    <property type="match status" value="1"/>
</dbReference>
<dbReference type="PRINTS" id="PR00725">
    <property type="entry name" value="DADACBPTASE1"/>
</dbReference>
<keyword evidence="2" id="KW-0732">Signal</keyword>
<dbReference type="InterPro" id="IPR001967">
    <property type="entry name" value="Peptidase_S11_N"/>
</dbReference>
<keyword evidence="10" id="KW-1185">Reference proteome</keyword>
<dbReference type="SUPFAM" id="SSF56601">
    <property type="entry name" value="beta-lactamase/transpeptidase-like"/>
    <property type="match status" value="1"/>
</dbReference>
<evidence type="ECO:0000313" key="10">
    <source>
        <dbReference type="Proteomes" id="UP001595715"/>
    </source>
</evidence>
<gene>
    <name evidence="9" type="ORF">ACFOZ8_29550</name>
</gene>
<evidence type="ECO:0000256" key="4">
    <source>
        <dbReference type="ARBA" id="ARBA00022960"/>
    </source>
</evidence>
<evidence type="ECO:0000256" key="7">
    <source>
        <dbReference type="RuleBase" id="RU004016"/>
    </source>
</evidence>
<keyword evidence="4" id="KW-0133">Cell shape</keyword>
<evidence type="ECO:0000256" key="3">
    <source>
        <dbReference type="ARBA" id="ARBA00022801"/>
    </source>
</evidence>
<dbReference type="Proteomes" id="UP001595715">
    <property type="component" value="Unassembled WGS sequence"/>
</dbReference>
<keyword evidence="5" id="KW-0573">Peptidoglycan synthesis</keyword>
<accession>A0ABV8KCJ1</accession>
<dbReference type="PANTHER" id="PTHR21581:SF33">
    <property type="entry name" value="D-ALANYL-D-ALANINE CARBOXYPEPTIDASE DACB"/>
    <property type="match status" value="1"/>
</dbReference>
<name>A0ABV8KCJ1_9BACL</name>
<dbReference type="EMBL" id="JBHSAM010000036">
    <property type="protein sequence ID" value="MFC4103773.1"/>
    <property type="molecule type" value="Genomic_DNA"/>
</dbReference>
<feature type="domain" description="Peptidase S11 D-alanyl-D-alanine carboxypeptidase A N-terminal" evidence="8">
    <location>
        <begin position="33"/>
        <end position="255"/>
    </location>
</feature>
<proteinExistence type="inferred from homology"/>
<dbReference type="Gene3D" id="3.40.710.10">
    <property type="entry name" value="DD-peptidase/beta-lactamase superfamily"/>
    <property type="match status" value="1"/>
</dbReference>
<evidence type="ECO:0000256" key="1">
    <source>
        <dbReference type="ARBA" id="ARBA00007164"/>
    </source>
</evidence>
<protein>
    <submittedName>
        <fullName evidence="9">Serine hydrolase</fullName>
    </submittedName>
</protein>
<evidence type="ECO:0000259" key="8">
    <source>
        <dbReference type="Pfam" id="PF00768"/>
    </source>
</evidence>
<evidence type="ECO:0000256" key="5">
    <source>
        <dbReference type="ARBA" id="ARBA00022984"/>
    </source>
</evidence>
<dbReference type="PANTHER" id="PTHR21581">
    <property type="entry name" value="D-ALANYL-D-ALANINE CARBOXYPEPTIDASE"/>
    <property type="match status" value="1"/>
</dbReference>
<dbReference type="RefSeq" id="WP_377722340.1">
    <property type="nucleotide sequence ID" value="NZ_JBHSAM010000036.1"/>
</dbReference>
<dbReference type="InterPro" id="IPR012338">
    <property type="entry name" value="Beta-lactam/transpept-like"/>
</dbReference>
<reference evidence="10" key="1">
    <citation type="journal article" date="2019" name="Int. J. Syst. Evol. Microbiol.">
        <title>The Global Catalogue of Microorganisms (GCM) 10K type strain sequencing project: providing services to taxonomists for standard genome sequencing and annotation.</title>
        <authorList>
            <consortium name="The Broad Institute Genomics Platform"/>
            <consortium name="The Broad Institute Genome Sequencing Center for Infectious Disease"/>
            <person name="Wu L."/>
            <person name="Ma J."/>
        </authorList>
    </citation>
    <scope>NUCLEOTIDE SEQUENCE [LARGE SCALE GENOMIC DNA]</scope>
    <source>
        <strain evidence="10">IBRC-M 10987</strain>
    </source>
</reference>
<dbReference type="PROSITE" id="PS51257">
    <property type="entry name" value="PROKAR_LIPOPROTEIN"/>
    <property type="match status" value="1"/>
</dbReference>
<keyword evidence="6" id="KW-0961">Cell wall biogenesis/degradation</keyword>